<name>A0A437P1L1_9HYPH</name>
<proteinExistence type="inferred from homology"/>
<dbReference type="HAMAP" id="MF_00676">
    <property type="entry name" value="UPF0260"/>
    <property type="match status" value="1"/>
</dbReference>
<evidence type="ECO:0000313" key="3">
    <source>
        <dbReference type="EMBL" id="RVU16130.1"/>
    </source>
</evidence>
<accession>A0A437P1L1</accession>
<dbReference type="Proteomes" id="UP000286997">
    <property type="component" value="Unassembled WGS sequence"/>
</dbReference>
<evidence type="ECO:0000256" key="2">
    <source>
        <dbReference type="SAM" id="MobiDB-lite"/>
    </source>
</evidence>
<feature type="compositionally biased region" description="Basic and acidic residues" evidence="2">
    <location>
        <begin position="1"/>
        <end position="12"/>
    </location>
</feature>
<dbReference type="Pfam" id="PF03692">
    <property type="entry name" value="CxxCxxCC"/>
    <property type="match status" value="1"/>
</dbReference>
<dbReference type="NCBIfam" id="NF003501">
    <property type="entry name" value="PRK05170.1-5"/>
    <property type="match status" value="1"/>
</dbReference>
<comment type="similarity">
    <text evidence="1">Belongs to the UPF0260 family.</text>
</comment>
<dbReference type="PANTHER" id="PTHR37421:SF1">
    <property type="entry name" value="UPF0260 PROTEIN YCGN"/>
    <property type="match status" value="1"/>
</dbReference>
<dbReference type="EMBL" id="SACP01000017">
    <property type="protein sequence ID" value="RVU16130.1"/>
    <property type="molecule type" value="Genomic_DNA"/>
</dbReference>
<dbReference type="OrthoDB" id="9786855at2"/>
<dbReference type="InterPro" id="IPR005358">
    <property type="entry name" value="Puta_zinc/iron-chelating_dom"/>
</dbReference>
<dbReference type="NCBIfam" id="NF003507">
    <property type="entry name" value="PRK05170.2-5"/>
    <property type="match status" value="1"/>
</dbReference>
<reference evidence="3 4" key="1">
    <citation type="submission" date="2019-01" db="EMBL/GenBank/DDBJ databases">
        <authorList>
            <person name="Chen W.-M."/>
        </authorList>
    </citation>
    <scope>NUCLEOTIDE SEQUENCE [LARGE SCALE GENOMIC DNA]</scope>
    <source>
        <strain evidence="3 4">TER-1</strain>
    </source>
</reference>
<feature type="region of interest" description="Disordered" evidence="2">
    <location>
        <begin position="1"/>
        <end position="22"/>
    </location>
</feature>
<sequence>MIGHRIDRRETARTAQRRLRGRSPTIRRFERASVARSAPKTTPPAATPFWREKGLDAMTPEEWESLCDGCGRCCLLKLEDDDTGEIHHTDVACTLFDAHACRCGDYSRRQARVPDCVRLTPEAVRSLSWLPPTCAYRLVEEGRDLPWWHPLVSGTRRTVHEAGISVRGRVSGTEEEFTTDELLDRIVAWPAEDPDHD</sequence>
<dbReference type="PANTHER" id="PTHR37421">
    <property type="entry name" value="UPF0260 PROTEIN YCGN"/>
    <property type="match status" value="1"/>
</dbReference>
<protein>
    <recommendedName>
        <fullName evidence="1">UPF0260 protein EOE48_17395</fullName>
    </recommendedName>
</protein>
<comment type="caution">
    <text evidence="3">The sequence shown here is derived from an EMBL/GenBank/DDBJ whole genome shotgun (WGS) entry which is preliminary data.</text>
</comment>
<evidence type="ECO:0000256" key="1">
    <source>
        <dbReference type="HAMAP-Rule" id="MF_00676"/>
    </source>
</evidence>
<dbReference type="AlphaFoldDB" id="A0A437P1L1"/>
<dbReference type="InterPro" id="IPR008228">
    <property type="entry name" value="UCP006173"/>
</dbReference>
<evidence type="ECO:0000313" key="4">
    <source>
        <dbReference type="Proteomes" id="UP000286997"/>
    </source>
</evidence>
<keyword evidence="4" id="KW-1185">Reference proteome</keyword>
<organism evidence="3 4">
    <name type="scientific">Methylobacterium oryzihabitans</name>
    <dbReference type="NCBI Taxonomy" id="2499852"/>
    <lineage>
        <taxon>Bacteria</taxon>
        <taxon>Pseudomonadati</taxon>
        <taxon>Pseudomonadota</taxon>
        <taxon>Alphaproteobacteria</taxon>
        <taxon>Hyphomicrobiales</taxon>
        <taxon>Methylobacteriaceae</taxon>
        <taxon>Methylobacterium</taxon>
    </lineage>
</organism>
<gene>
    <name evidence="3" type="ORF">EOE48_17395</name>
</gene>